<feature type="compositionally biased region" description="Low complexity" evidence="3">
    <location>
        <begin position="277"/>
        <end position="288"/>
    </location>
</feature>
<feature type="compositionally biased region" description="Polar residues" evidence="3">
    <location>
        <begin position="267"/>
        <end position="276"/>
    </location>
</feature>
<feature type="non-terminal residue" evidence="6">
    <location>
        <position position="295"/>
    </location>
</feature>
<evidence type="ECO:0000256" key="2">
    <source>
        <dbReference type="ARBA" id="ARBA00029447"/>
    </source>
</evidence>
<dbReference type="InterPro" id="IPR003660">
    <property type="entry name" value="HAMP_dom"/>
</dbReference>
<keyword evidence="7" id="KW-1185">Reference proteome</keyword>
<dbReference type="InterPro" id="IPR024478">
    <property type="entry name" value="HlyB_4HB_MCP"/>
</dbReference>
<dbReference type="PRINTS" id="PR00260">
    <property type="entry name" value="CHEMTRNSDUCR"/>
</dbReference>
<dbReference type="SUPFAM" id="SSF158472">
    <property type="entry name" value="HAMP domain-like"/>
    <property type="match status" value="1"/>
</dbReference>
<dbReference type="PANTHER" id="PTHR43531">
    <property type="entry name" value="PROTEIN ICFG"/>
    <property type="match status" value="1"/>
</dbReference>
<dbReference type="Pfam" id="PF12729">
    <property type="entry name" value="4HB_MCP_1"/>
    <property type="match status" value="1"/>
</dbReference>
<sequence>MLCAGLVVALMLVSRQGSQVAVKELSGVYHAHAVPMGALGQALDVLHRSRMRIVLAMETSYQRQALEHFDRMLSLEAEVDALLAPVFDGLTAPGDQAQIAAFQTAWASYREVRQRIVELYREGDRAQAITEFRSNLAPPFDAASAALGSLLAAQVEGSARAYAHAREASASSEQLTLAVGGLGLALLVVLGLLLARSIVQPLHAVTRLARTMAAGDFSQPVVVDRGGEAGELQRALADMQAQLRHLVCRIRQSTDSISTASAEIATGNQDLSSRTEQAASSLQQTASSMEQLTGT</sequence>
<dbReference type="GO" id="GO:0004888">
    <property type="term" value="F:transmembrane signaling receptor activity"/>
    <property type="evidence" value="ECO:0007669"/>
    <property type="project" value="InterPro"/>
</dbReference>
<keyword evidence="4" id="KW-0472">Membrane</keyword>
<feature type="domain" description="HAMP" evidence="5">
    <location>
        <begin position="196"/>
        <end position="248"/>
    </location>
</feature>
<dbReference type="Pfam" id="PF00672">
    <property type="entry name" value="HAMP"/>
    <property type="match status" value="1"/>
</dbReference>
<organism evidence="6 7">
    <name type="scientific">Caldimonas caldifontis</name>
    <dbReference type="NCBI Taxonomy" id="1452508"/>
    <lineage>
        <taxon>Bacteria</taxon>
        <taxon>Pseudomonadati</taxon>
        <taxon>Pseudomonadota</taxon>
        <taxon>Betaproteobacteria</taxon>
        <taxon>Burkholderiales</taxon>
        <taxon>Sphaerotilaceae</taxon>
        <taxon>Caldimonas</taxon>
    </lineage>
</organism>
<comment type="similarity">
    <text evidence="2">Belongs to the methyl-accepting chemotaxis (MCP) protein family.</text>
</comment>
<dbReference type="EMBL" id="PSNX01000014">
    <property type="protein sequence ID" value="PPE65473.1"/>
    <property type="molecule type" value="Genomic_DNA"/>
</dbReference>
<reference evidence="6 7" key="1">
    <citation type="submission" date="2018-02" db="EMBL/GenBank/DDBJ databases">
        <title>Reclassifiation of [Polyangium] brachysporum DSM 7029 as Guopingzhaonella breviflexa gen. nov., sp. nov., a member of the family Comamonadaceae.</title>
        <authorList>
            <person name="Tang B."/>
        </authorList>
    </citation>
    <scope>NUCLEOTIDE SEQUENCE [LARGE SCALE GENOMIC DNA]</scope>
    <source>
        <strain evidence="6 7">BCRC 80649</strain>
    </source>
</reference>
<dbReference type="CDD" id="cd19411">
    <property type="entry name" value="MCP2201-like_sensor"/>
    <property type="match status" value="1"/>
</dbReference>
<proteinExistence type="inferred from homology"/>
<dbReference type="AlphaFoldDB" id="A0A2S5SRX7"/>
<dbReference type="GO" id="GO:0006935">
    <property type="term" value="P:chemotaxis"/>
    <property type="evidence" value="ECO:0007669"/>
    <property type="project" value="UniProtKB-KW"/>
</dbReference>
<comment type="caution">
    <text evidence="6">The sequence shown here is derived from an EMBL/GenBank/DDBJ whole genome shotgun (WGS) entry which is preliminary data.</text>
</comment>
<dbReference type="InterPro" id="IPR047347">
    <property type="entry name" value="YvaQ-like_sensor"/>
</dbReference>
<dbReference type="CDD" id="cd06225">
    <property type="entry name" value="HAMP"/>
    <property type="match status" value="1"/>
</dbReference>
<feature type="transmembrane region" description="Helical" evidence="4">
    <location>
        <begin position="175"/>
        <end position="195"/>
    </location>
</feature>
<protein>
    <recommendedName>
        <fullName evidence="5">HAMP domain-containing protein</fullName>
    </recommendedName>
</protein>
<dbReference type="GO" id="GO:0007165">
    <property type="term" value="P:signal transduction"/>
    <property type="evidence" value="ECO:0007669"/>
    <property type="project" value="InterPro"/>
</dbReference>
<evidence type="ECO:0000256" key="3">
    <source>
        <dbReference type="SAM" id="MobiDB-lite"/>
    </source>
</evidence>
<dbReference type="Gene3D" id="6.10.340.10">
    <property type="match status" value="1"/>
</dbReference>
<gene>
    <name evidence="6" type="ORF">C1704_14580</name>
</gene>
<dbReference type="SMART" id="SM00304">
    <property type="entry name" value="HAMP"/>
    <property type="match status" value="1"/>
</dbReference>
<evidence type="ECO:0000256" key="4">
    <source>
        <dbReference type="SAM" id="Phobius"/>
    </source>
</evidence>
<keyword evidence="4" id="KW-0812">Transmembrane</keyword>
<accession>A0A2S5SRX7</accession>
<dbReference type="GO" id="GO:0005886">
    <property type="term" value="C:plasma membrane"/>
    <property type="evidence" value="ECO:0007669"/>
    <property type="project" value="TreeGrafter"/>
</dbReference>
<dbReference type="Proteomes" id="UP000238605">
    <property type="component" value="Unassembled WGS sequence"/>
</dbReference>
<dbReference type="PROSITE" id="PS50885">
    <property type="entry name" value="HAMP"/>
    <property type="match status" value="1"/>
</dbReference>
<name>A0A2S5SRX7_9BURK</name>
<keyword evidence="1" id="KW-0145">Chemotaxis</keyword>
<evidence type="ECO:0000259" key="5">
    <source>
        <dbReference type="PROSITE" id="PS50885"/>
    </source>
</evidence>
<dbReference type="InterPro" id="IPR004090">
    <property type="entry name" value="Chemotax_Me-accpt_rcpt"/>
</dbReference>
<feature type="region of interest" description="Disordered" evidence="3">
    <location>
        <begin position="267"/>
        <end position="295"/>
    </location>
</feature>
<keyword evidence="4" id="KW-1133">Transmembrane helix</keyword>
<dbReference type="PANTHER" id="PTHR43531:SF11">
    <property type="entry name" value="METHYL-ACCEPTING CHEMOTAXIS PROTEIN 3"/>
    <property type="match status" value="1"/>
</dbReference>
<evidence type="ECO:0000256" key="1">
    <source>
        <dbReference type="ARBA" id="ARBA00022500"/>
    </source>
</evidence>
<evidence type="ECO:0000313" key="7">
    <source>
        <dbReference type="Proteomes" id="UP000238605"/>
    </source>
</evidence>
<evidence type="ECO:0000313" key="6">
    <source>
        <dbReference type="EMBL" id="PPE65473.1"/>
    </source>
</evidence>
<dbReference type="InterPro" id="IPR051310">
    <property type="entry name" value="MCP_chemotaxis"/>
</dbReference>